<gene>
    <name evidence="8" type="ORF">V5J35_003911</name>
</gene>
<comment type="caution">
    <text evidence="8">The sequence shown here is derived from an EMBL/GenBank/DDBJ whole genome shotgun (WGS) entry which is preliminary data.</text>
</comment>
<name>A0ABV2SMZ8_9GAMM</name>
<feature type="domain" description="IclR-ED" evidence="7">
    <location>
        <begin position="86"/>
        <end position="265"/>
    </location>
</feature>
<dbReference type="SUPFAM" id="SSF46785">
    <property type="entry name" value="Winged helix' DNA-binding domain"/>
    <property type="match status" value="1"/>
</dbReference>
<evidence type="ECO:0000256" key="3">
    <source>
        <dbReference type="ARBA" id="ARBA00023163"/>
    </source>
</evidence>
<evidence type="ECO:0000256" key="1">
    <source>
        <dbReference type="ARBA" id="ARBA00023015"/>
    </source>
</evidence>
<dbReference type="InterPro" id="IPR036388">
    <property type="entry name" value="WH-like_DNA-bd_sf"/>
</dbReference>
<dbReference type="GO" id="GO:0003677">
    <property type="term" value="F:DNA binding"/>
    <property type="evidence" value="ECO:0007669"/>
    <property type="project" value="UniProtKB-KW"/>
</dbReference>
<dbReference type="PANTHER" id="PTHR30136:SF24">
    <property type="entry name" value="HTH-TYPE TRANSCRIPTIONAL REPRESSOR ALLR"/>
    <property type="match status" value="1"/>
</dbReference>
<evidence type="ECO:0000313" key="8">
    <source>
        <dbReference type="EMBL" id="MET4758719.1"/>
    </source>
</evidence>
<dbReference type="InterPro" id="IPR029016">
    <property type="entry name" value="GAF-like_dom_sf"/>
</dbReference>
<dbReference type="PROSITE" id="PS51078">
    <property type="entry name" value="ICLR_ED"/>
    <property type="match status" value="1"/>
</dbReference>
<dbReference type="EMBL" id="JBEWTB010000002">
    <property type="protein sequence ID" value="MET4758719.1"/>
    <property type="molecule type" value="Genomic_DNA"/>
</dbReference>
<evidence type="ECO:0000259" key="7">
    <source>
        <dbReference type="PROSITE" id="PS51078"/>
    </source>
</evidence>
<evidence type="ECO:0000256" key="5">
    <source>
        <dbReference type="ARBA" id="ARBA00042627"/>
    </source>
</evidence>
<dbReference type="PROSITE" id="PS51077">
    <property type="entry name" value="HTH_ICLR"/>
    <property type="match status" value="1"/>
</dbReference>
<sequence length="273" mass="30143">MAIRAKAVRIPIKIMKNSKPGARIQVIDRAAALLEAISRYSMPVTLKALSADTNLAPSTACRILRSLIDNRFVDQDGSGKYRLSGRFIYSGHGRSSPDEIRTTAVPYMEKLRDSFGETINLTRREGDVVIYVEKVIPNRMMNVQQIIGSRAPLHVTGVGKLMLGREGQKGIAGYAKRTNLPSYTRKTFSTLESLEDECLHSIEQGFAYDNEEAETGVGCIGVLIYGQFGEVIAGLSVSAPIMRRKDEWVRDLVATGKQLSAQFGYVEKTHSGR</sequence>
<evidence type="ECO:0000259" key="6">
    <source>
        <dbReference type="PROSITE" id="PS51077"/>
    </source>
</evidence>
<organism evidence="8 9">
    <name type="scientific">Endozoicomonas lisbonensis</name>
    <dbReference type="NCBI Taxonomy" id="3120522"/>
    <lineage>
        <taxon>Bacteria</taxon>
        <taxon>Pseudomonadati</taxon>
        <taxon>Pseudomonadota</taxon>
        <taxon>Gammaproteobacteria</taxon>
        <taxon>Oceanospirillales</taxon>
        <taxon>Endozoicomonadaceae</taxon>
        <taxon>Endozoicomonas</taxon>
    </lineage>
</organism>
<keyword evidence="9" id="KW-1185">Reference proteome</keyword>
<dbReference type="InterPro" id="IPR005471">
    <property type="entry name" value="Tscrpt_reg_IclR_N"/>
</dbReference>
<dbReference type="InterPro" id="IPR050707">
    <property type="entry name" value="HTH_MetabolicPath_Reg"/>
</dbReference>
<dbReference type="InterPro" id="IPR036390">
    <property type="entry name" value="WH_DNA-bd_sf"/>
</dbReference>
<evidence type="ECO:0000256" key="2">
    <source>
        <dbReference type="ARBA" id="ARBA00023125"/>
    </source>
</evidence>
<dbReference type="Pfam" id="PF01614">
    <property type="entry name" value="IclR_C"/>
    <property type="match status" value="1"/>
</dbReference>
<dbReference type="Gene3D" id="3.30.450.40">
    <property type="match status" value="1"/>
</dbReference>
<feature type="domain" description="HTH iclR-type" evidence="6">
    <location>
        <begin position="24"/>
        <end position="85"/>
    </location>
</feature>
<dbReference type="PANTHER" id="PTHR30136">
    <property type="entry name" value="HELIX-TURN-HELIX TRANSCRIPTIONAL REGULATOR, ICLR FAMILY"/>
    <property type="match status" value="1"/>
</dbReference>
<keyword evidence="1" id="KW-0805">Transcription regulation</keyword>
<dbReference type="Proteomes" id="UP001549366">
    <property type="component" value="Unassembled WGS sequence"/>
</dbReference>
<proteinExistence type="predicted"/>
<protein>
    <recommendedName>
        <fullName evidence="4">HTH-type transcriptional repressor AllR</fullName>
    </recommendedName>
    <alternativeName>
        <fullName evidence="5">Negative regulator of allantoin and glyoxylate utilization operons</fullName>
    </alternativeName>
</protein>
<dbReference type="SUPFAM" id="SSF55781">
    <property type="entry name" value="GAF domain-like"/>
    <property type="match status" value="1"/>
</dbReference>
<reference evidence="8 9" key="1">
    <citation type="submission" date="2024-06" db="EMBL/GenBank/DDBJ databases">
        <title>Genomic Encyclopedia of Type Strains, Phase V (KMG-V): Genome sequencing to study the core and pangenomes of soil and plant-associated prokaryotes.</title>
        <authorList>
            <person name="Whitman W."/>
        </authorList>
    </citation>
    <scope>NUCLEOTIDE SEQUENCE [LARGE SCALE GENOMIC DNA]</scope>
    <source>
        <strain evidence="8 9">NE40</strain>
    </source>
</reference>
<evidence type="ECO:0000256" key="4">
    <source>
        <dbReference type="ARBA" id="ARBA00040379"/>
    </source>
</evidence>
<dbReference type="Gene3D" id="1.10.10.10">
    <property type="entry name" value="Winged helix-like DNA-binding domain superfamily/Winged helix DNA-binding domain"/>
    <property type="match status" value="1"/>
</dbReference>
<keyword evidence="2 8" id="KW-0238">DNA-binding</keyword>
<accession>A0ABV2SMZ8</accession>
<dbReference type="SMART" id="SM00346">
    <property type="entry name" value="HTH_ICLR"/>
    <property type="match status" value="1"/>
</dbReference>
<dbReference type="Pfam" id="PF09339">
    <property type="entry name" value="HTH_IclR"/>
    <property type="match status" value="1"/>
</dbReference>
<evidence type="ECO:0000313" key="9">
    <source>
        <dbReference type="Proteomes" id="UP001549366"/>
    </source>
</evidence>
<keyword evidence="3" id="KW-0804">Transcription</keyword>
<dbReference type="InterPro" id="IPR014757">
    <property type="entry name" value="Tscrpt_reg_IclR_C"/>
</dbReference>